<evidence type="ECO:0000259" key="1">
    <source>
        <dbReference type="Pfam" id="PF00149"/>
    </source>
</evidence>
<evidence type="ECO:0000313" key="2">
    <source>
        <dbReference type="EMBL" id="JAP93854.1"/>
    </source>
</evidence>
<sequence length="222" mass="25403">ENPEINPEITFVALADTHGEHKIFTEQLQKHKADFIFFAGDLMTDGDDANEIVDFLTWFSQLDQYMYKVLVAGNHDCLFENQRKKVQKILQKYQNVIYLEDKMQTFDVRGFELNVYGSPWSAYCGTWAFMASESEGQRIWGKIPKSTHILITHGPAQGILDVAWNNAHWGCPALQRNIMQNQYPIHICGHVHEYGNKELQNGSTLSINCSVGSQTKVIYKSI</sequence>
<dbReference type="PANTHER" id="PTHR12905:SF0">
    <property type="entry name" value="CALCINEURIN-LIKE PHOSPHOESTERASE DOMAIN-CONTAINING PROTEIN"/>
    <property type="match status" value="1"/>
</dbReference>
<dbReference type="GO" id="GO:0016787">
    <property type="term" value="F:hydrolase activity"/>
    <property type="evidence" value="ECO:0007669"/>
    <property type="project" value="InterPro"/>
</dbReference>
<feature type="domain" description="Calcineurin-like phosphoesterase" evidence="1">
    <location>
        <begin position="10"/>
        <end position="194"/>
    </location>
</feature>
<feature type="non-terminal residue" evidence="2">
    <location>
        <position position="222"/>
    </location>
</feature>
<name>A0A146KD52_9EUKA</name>
<feature type="non-terminal residue" evidence="2">
    <location>
        <position position="1"/>
    </location>
</feature>
<dbReference type="Pfam" id="PF00149">
    <property type="entry name" value="Metallophos"/>
    <property type="match status" value="1"/>
</dbReference>
<dbReference type="PANTHER" id="PTHR12905">
    <property type="entry name" value="METALLOPHOSPHOESTERASE"/>
    <property type="match status" value="1"/>
</dbReference>
<dbReference type="InterPro" id="IPR051693">
    <property type="entry name" value="UPF0046_metallophosphoest"/>
</dbReference>
<dbReference type="InterPro" id="IPR004843">
    <property type="entry name" value="Calcineurin-like_PHP"/>
</dbReference>
<accession>A0A146KD52</accession>
<proteinExistence type="predicted"/>
<dbReference type="InterPro" id="IPR029052">
    <property type="entry name" value="Metallo-depent_PP-like"/>
</dbReference>
<protein>
    <submittedName>
        <fullName evidence="2">Metallophosphoesterase</fullName>
    </submittedName>
</protein>
<gene>
    <name evidence="2" type="ORF">TPC1_13694</name>
</gene>
<reference evidence="2" key="1">
    <citation type="submission" date="2015-07" db="EMBL/GenBank/DDBJ databases">
        <title>Adaptation to a free-living lifestyle via gene acquisitions in the diplomonad Trepomonas sp. PC1.</title>
        <authorList>
            <person name="Xu F."/>
            <person name="Jerlstrom-Hultqvist J."/>
            <person name="Kolisko M."/>
            <person name="Simpson A.G.B."/>
            <person name="Roger A.J."/>
            <person name="Svard S.G."/>
            <person name="Andersson J.O."/>
        </authorList>
    </citation>
    <scope>NUCLEOTIDE SEQUENCE</scope>
    <source>
        <strain evidence="2">PC1</strain>
    </source>
</reference>
<dbReference type="Gene3D" id="3.60.21.10">
    <property type="match status" value="1"/>
</dbReference>
<dbReference type="EMBL" id="GDID01002752">
    <property type="protein sequence ID" value="JAP93854.1"/>
    <property type="molecule type" value="Transcribed_RNA"/>
</dbReference>
<organism evidence="2">
    <name type="scientific">Trepomonas sp. PC1</name>
    <dbReference type="NCBI Taxonomy" id="1076344"/>
    <lineage>
        <taxon>Eukaryota</taxon>
        <taxon>Metamonada</taxon>
        <taxon>Diplomonadida</taxon>
        <taxon>Hexamitidae</taxon>
        <taxon>Hexamitinae</taxon>
        <taxon>Trepomonas</taxon>
    </lineage>
</organism>
<dbReference type="AlphaFoldDB" id="A0A146KD52"/>
<dbReference type="SUPFAM" id="SSF56300">
    <property type="entry name" value="Metallo-dependent phosphatases"/>
    <property type="match status" value="1"/>
</dbReference>